<evidence type="ECO:0000313" key="2">
    <source>
        <dbReference type="Proteomes" id="UP000258127"/>
    </source>
</evidence>
<sequence length="78" mass="8442">MQFSVSVTVESAPNEYPKIHHVFTMAVGAAPEGFVFAIDDIEGEFNIPAGDDADHVYEGACSAIVERLMALYDTALIH</sequence>
<protein>
    <submittedName>
        <fullName evidence="1">Uncharacterized protein</fullName>
    </submittedName>
</protein>
<dbReference type="AlphaFoldDB" id="A0AAI8K913"/>
<accession>A0AAI8K913</accession>
<gene>
    <name evidence="1" type="ORF">DZC75_10630</name>
</gene>
<dbReference type="EMBL" id="CP031641">
    <property type="protein sequence ID" value="AXO88429.1"/>
    <property type="molecule type" value="Genomic_DNA"/>
</dbReference>
<evidence type="ECO:0000313" key="1">
    <source>
        <dbReference type="EMBL" id="AXO88429.1"/>
    </source>
</evidence>
<name>A0AAI8K913_9PSED</name>
<keyword evidence="2" id="KW-1185">Reference proteome</keyword>
<organism evidence="1 2">
    <name type="scientific">Pseudomonas parafulva</name>
    <dbReference type="NCBI Taxonomy" id="157782"/>
    <lineage>
        <taxon>Bacteria</taxon>
        <taxon>Pseudomonadati</taxon>
        <taxon>Pseudomonadota</taxon>
        <taxon>Gammaproteobacteria</taxon>
        <taxon>Pseudomonadales</taxon>
        <taxon>Pseudomonadaceae</taxon>
        <taxon>Pseudomonas</taxon>
    </lineage>
</organism>
<dbReference type="Proteomes" id="UP000258127">
    <property type="component" value="Chromosome"/>
</dbReference>
<reference evidence="1 2" key="1">
    <citation type="submission" date="2018-08" db="EMBL/GenBank/DDBJ databases">
        <authorList>
            <person name="Lee Y."/>
            <person name="Kakembo D."/>
        </authorList>
    </citation>
    <scope>NUCLEOTIDE SEQUENCE [LARGE SCALE GENOMIC DNA]</scope>
    <source>
        <strain evidence="1 2">JBCS1880</strain>
    </source>
</reference>
<proteinExistence type="predicted"/>